<comment type="caution">
    <text evidence="3">The sequence shown here is derived from an EMBL/GenBank/DDBJ whole genome shotgun (WGS) entry which is preliminary data.</text>
</comment>
<dbReference type="EMBL" id="JAKREW010000040">
    <property type="protein sequence ID" value="MCG7508372.1"/>
    <property type="molecule type" value="Genomic_DNA"/>
</dbReference>
<name>A0ABS9QLP3_9HYPH</name>
<protein>
    <submittedName>
        <fullName evidence="3">YciI family protein</fullName>
    </submittedName>
</protein>
<proteinExistence type="inferred from homology"/>
<comment type="similarity">
    <text evidence="1">Belongs to the YciI family.</text>
</comment>
<dbReference type="InterPro" id="IPR005545">
    <property type="entry name" value="YCII"/>
</dbReference>
<evidence type="ECO:0000313" key="3">
    <source>
        <dbReference type="EMBL" id="MCG7508372.1"/>
    </source>
</evidence>
<organism evidence="3 4">
    <name type="scientific">Mesorhizobium retamae</name>
    <dbReference type="NCBI Taxonomy" id="2912854"/>
    <lineage>
        <taxon>Bacteria</taxon>
        <taxon>Pseudomonadati</taxon>
        <taxon>Pseudomonadota</taxon>
        <taxon>Alphaproteobacteria</taxon>
        <taxon>Hyphomicrobiales</taxon>
        <taxon>Phyllobacteriaceae</taxon>
        <taxon>Mesorhizobium</taxon>
    </lineage>
</organism>
<sequence length="124" mass="13438">MRYICLIYYDAKKLFDGSAESNAALAECANHDEKLKESGHFVTGEALELPSSAMTVQVRDGKMSSTDGPFMETREMLGGILVIDAHDLNEAARVASTHPLARIGSIEVRPAVDFSTPPPTLDDL</sequence>
<feature type="domain" description="YCII-related" evidence="2">
    <location>
        <begin position="1"/>
        <end position="114"/>
    </location>
</feature>
<dbReference type="RefSeq" id="WP_239369886.1">
    <property type="nucleotide sequence ID" value="NZ_JAKREW010000040.1"/>
</dbReference>
<dbReference type="InterPro" id="IPR011008">
    <property type="entry name" value="Dimeric_a/b-barrel"/>
</dbReference>
<evidence type="ECO:0000259" key="2">
    <source>
        <dbReference type="Pfam" id="PF03795"/>
    </source>
</evidence>
<gene>
    <name evidence="3" type="ORF">L4923_25345</name>
</gene>
<dbReference type="Pfam" id="PF03795">
    <property type="entry name" value="YCII"/>
    <property type="match status" value="1"/>
</dbReference>
<dbReference type="PANTHER" id="PTHR35174:SF3">
    <property type="entry name" value="BLL7171 PROTEIN"/>
    <property type="match status" value="1"/>
</dbReference>
<dbReference type="Gene3D" id="3.30.70.1060">
    <property type="entry name" value="Dimeric alpha+beta barrel"/>
    <property type="match status" value="1"/>
</dbReference>
<reference evidence="3 4" key="1">
    <citation type="submission" date="2022-02" db="EMBL/GenBank/DDBJ databases">
        <title>Draft genome sequence of Mezorhizobium retamae strain IRAMC:0171 isolated from Retama raetam nodules.</title>
        <authorList>
            <person name="Bengaied R."/>
            <person name="Sbissi I."/>
            <person name="Huber K."/>
            <person name="Ghodbane F."/>
            <person name="Nouioui I."/>
            <person name="Tarhouni M."/>
            <person name="Gtari M."/>
        </authorList>
    </citation>
    <scope>NUCLEOTIDE SEQUENCE [LARGE SCALE GENOMIC DNA]</scope>
    <source>
        <strain evidence="3 4">IRAMC:0171</strain>
    </source>
</reference>
<evidence type="ECO:0000256" key="1">
    <source>
        <dbReference type="ARBA" id="ARBA00007689"/>
    </source>
</evidence>
<keyword evidence="4" id="KW-1185">Reference proteome</keyword>
<dbReference type="SUPFAM" id="SSF54909">
    <property type="entry name" value="Dimeric alpha+beta barrel"/>
    <property type="match status" value="1"/>
</dbReference>
<accession>A0ABS9QLP3</accession>
<dbReference type="Proteomes" id="UP001201701">
    <property type="component" value="Unassembled WGS sequence"/>
</dbReference>
<evidence type="ECO:0000313" key="4">
    <source>
        <dbReference type="Proteomes" id="UP001201701"/>
    </source>
</evidence>
<dbReference type="PANTHER" id="PTHR35174">
    <property type="entry name" value="BLL7171 PROTEIN-RELATED"/>
    <property type="match status" value="1"/>
</dbReference>